<feature type="coiled-coil region" evidence="1">
    <location>
        <begin position="199"/>
        <end position="366"/>
    </location>
</feature>
<dbReference type="InterPro" id="IPR029602">
    <property type="entry name" value="IFT74"/>
</dbReference>
<dbReference type="Proteomes" id="UP000232323">
    <property type="component" value="Unassembled WGS sequence"/>
</dbReference>
<proteinExistence type="predicted"/>
<accession>A0A250XHA1</accession>
<dbReference type="Gene3D" id="1.10.287.1490">
    <property type="match status" value="1"/>
</dbReference>
<dbReference type="STRING" id="1157962.A0A250XHA1"/>
<dbReference type="GO" id="GO:0005929">
    <property type="term" value="C:cilium"/>
    <property type="evidence" value="ECO:0007669"/>
    <property type="project" value="TreeGrafter"/>
</dbReference>
<dbReference type="GO" id="GO:0048487">
    <property type="term" value="F:beta-tubulin binding"/>
    <property type="evidence" value="ECO:0007669"/>
    <property type="project" value="InterPro"/>
</dbReference>
<evidence type="ECO:0000313" key="4">
    <source>
        <dbReference type="Proteomes" id="UP000232323"/>
    </source>
</evidence>
<evidence type="ECO:0000256" key="1">
    <source>
        <dbReference type="SAM" id="Coils"/>
    </source>
</evidence>
<organism evidence="3 4">
    <name type="scientific">Chlamydomonas eustigma</name>
    <dbReference type="NCBI Taxonomy" id="1157962"/>
    <lineage>
        <taxon>Eukaryota</taxon>
        <taxon>Viridiplantae</taxon>
        <taxon>Chlorophyta</taxon>
        <taxon>core chlorophytes</taxon>
        <taxon>Chlorophyceae</taxon>
        <taxon>CS clade</taxon>
        <taxon>Chlamydomonadales</taxon>
        <taxon>Chlamydomonadaceae</taxon>
        <taxon>Chlamydomonas</taxon>
    </lineage>
</organism>
<name>A0A250XHA1_9CHLO</name>
<protein>
    <submittedName>
        <fullName evidence="3">Uncharacterized protein</fullName>
    </submittedName>
</protein>
<keyword evidence="4" id="KW-1185">Reference proteome</keyword>
<keyword evidence="1" id="KW-0175">Coiled coil</keyword>
<feature type="compositionally biased region" description="Low complexity" evidence="2">
    <location>
        <begin position="77"/>
        <end position="88"/>
    </location>
</feature>
<feature type="coiled-coil region" evidence="1">
    <location>
        <begin position="487"/>
        <end position="586"/>
    </location>
</feature>
<feature type="region of interest" description="Disordered" evidence="2">
    <location>
        <begin position="1"/>
        <end position="96"/>
    </location>
</feature>
<feature type="coiled-coil region" evidence="1">
    <location>
        <begin position="127"/>
        <end position="175"/>
    </location>
</feature>
<dbReference type="AlphaFoldDB" id="A0A250XHA1"/>
<dbReference type="EMBL" id="BEGY01000080">
    <property type="protein sequence ID" value="GAX82423.1"/>
    <property type="molecule type" value="Genomic_DNA"/>
</dbReference>
<comment type="caution">
    <text evidence="3">The sequence shown here is derived from an EMBL/GenBank/DDBJ whole genome shotgun (WGS) entry which is preliminary data.</text>
</comment>
<reference evidence="3 4" key="1">
    <citation type="submission" date="2017-08" db="EMBL/GenBank/DDBJ databases">
        <title>Acidophilic green algal genome provides insights into adaptation to an acidic environment.</title>
        <authorList>
            <person name="Hirooka S."/>
            <person name="Hirose Y."/>
            <person name="Kanesaki Y."/>
            <person name="Higuchi S."/>
            <person name="Fujiwara T."/>
            <person name="Onuma R."/>
            <person name="Era A."/>
            <person name="Ohbayashi R."/>
            <person name="Uzuka A."/>
            <person name="Nozaki H."/>
            <person name="Yoshikawa H."/>
            <person name="Miyagishima S.Y."/>
        </authorList>
    </citation>
    <scope>NUCLEOTIDE SEQUENCE [LARGE SCALE GENOMIC DNA]</scope>
    <source>
        <strain evidence="3 4">NIES-2499</strain>
    </source>
</reference>
<dbReference type="GO" id="GO:0030992">
    <property type="term" value="C:intraciliary transport particle B"/>
    <property type="evidence" value="ECO:0007669"/>
    <property type="project" value="InterPro"/>
</dbReference>
<dbReference type="GO" id="GO:0035735">
    <property type="term" value="P:intraciliary transport involved in cilium assembly"/>
    <property type="evidence" value="ECO:0007669"/>
    <property type="project" value="TreeGrafter"/>
</dbReference>
<evidence type="ECO:0000313" key="3">
    <source>
        <dbReference type="EMBL" id="GAX82423.1"/>
    </source>
</evidence>
<evidence type="ECO:0000256" key="2">
    <source>
        <dbReference type="SAM" id="MobiDB-lite"/>
    </source>
</evidence>
<dbReference type="PANTHER" id="PTHR31432">
    <property type="entry name" value="INTRAFLAGELLAR TRANSPORT PROTEIN 74 HOMOLOG"/>
    <property type="match status" value="1"/>
</dbReference>
<dbReference type="OrthoDB" id="444379at2759"/>
<sequence length="625" mass="70559">MERPASRGILSSGIGKAPTGSSIPAPDRPSTANRGGSIVSGPPPGTAMRGASNQPPPGTAYKRLGTANQRPGTGSQGNAAGAAGRTGTSVQVDARPITQHGVSGMKTGVAGSGGRKVLDKNYFLAELRQKRSDIANVTQLMREEQEAAMKKQGQYNTMEKRGAELSKEVKTLQESLADFNTVLDKVGSQTPIYAINAEHNALKDRNEQQRRRVDEILTKRLQIEKRAKDAEDRIREVQQSMEARLNSMSVSQRQQYQELMVEQASLQQENKRLEEALDELNRTVDSLEGELRRSPLKQRSLLLQEQIRTLTEKKYELQAEEEKSKLSPEEQRENLLAKMKRDNLEVENITQQIREVQDTIKKNDARISSMQGGNGVQLNAAEEAAKREKFDELVAKERDLNNFMDSFPSRRAEKLKETQDKQDAIVSLLEKITKLQGLVGSALPTQKKFKEMQDELEYKKMQLENTQMTQDRLKEELQMRRTELEKIDTLDDKIKTELSQLAEKSEQLRANIDSFSKVGDLREKAEDTRARLDKMKASLLKRKDLLKVMVAEKALKHQAKKAQLQENNLQISLEKMEQKLRQVSQNSYTISEAIKAKESETNYKGLSLSISDFTEELNTLMKTRF</sequence>
<dbReference type="PANTHER" id="PTHR31432:SF0">
    <property type="entry name" value="INTRAFLAGELLAR TRANSPORT PROTEIN 74 HOMOLOG"/>
    <property type="match status" value="1"/>
</dbReference>
<gene>
    <name evidence="3" type="ORF">CEUSTIGMA_g9851.t1</name>
</gene>